<evidence type="ECO:0000256" key="1">
    <source>
        <dbReference type="ARBA" id="ARBA00023125"/>
    </source>
</evidence>
<evidence type="ECO:0000256" key="2">
    <source>
        <dbReference type="PROSITE-ProRule" id="PRU00335"/>
    </source>
</evidence>
<dbReference type="SUPFAM" id="SSF46689">
    <property type="entry name" value="Homeodomain-like"/>
    <property type="match status" value="1"/>
</dbReference>
<keyword evidence="5" id="KW-1185">Reference proteome</keyword>
<evidence type="ECO:0000259" key="3">
    <source>
        <dbReference type="PROSITE" id="PS50977"/>
    </source>
</evidence>
<dbReference type="Gene3D" id="1.10.357.10">
    <property type="entry name" value="Tetracycline Repressor, domain 2"/>
    <property type="match status" value="1"/>
</dbReference>
<dbReference type="Pfam" id="PF00440">
    <property type="entry name" value="TetR_N"/>
    <property type="match status" value="1"/>
</dbReference>
<feature type="domain" description="HTH tetR-type" evidence="3">
    <location>
        <begin position="15"/>
        <end position="75"/>
    </location>
</feature>
<feature type="DNA-binding region" description="H-T-H motif" evidence="2">
    <location>
        <begin position="38"/>
        <end position="57"/>
    </location>
</feature>
<dbReference type="SUPFAM" id="SSF48498">
    <property type="entry name" value="Tetracyclin repressor-like, C-terminal domain"/>
    <property type="match status" value="1"/>
</dbReference>
<dbReference type="PROSITE" id="PS50977">
    <property type="entry name" value="HTH_TETR_2"/>
    <property type="match status" value="1"/>
</dbReference>
<dbReference type="InterPro" id="IPR041474">
    <property type="entry name" value="NicS_C"/>
</dbReference>
<comment type="caution">
    <text evidence="4">The sequence shown here is derived from an EMBL/GenBank/DDBJ whole genome shotgun (WGS) entry which is preliminary data.</text>
</comment>
<dbReference type="PANTHER" id="PTHR30328:SF54">
    <property type="entry name" value="HTH-TYPE TRANSCRIPTIONAL REPRESSOR SCO4008"/>
    <property type="match status" value="1"/>
</dbReference>
<dbReference type="InterPro" id="IPR001647">
    <property type="entry name" value="HTH_TetR"/>
</dbReference>
<dbReference type="Pfam" id="PF17938">
    <property type="entry name" value="TetR_C_29"/>
    <property type="match status" value="1"/>
</dbReference>
<dbReference type="Proteomes" id="UP000654345">
    <property type="component" value="Unassembled WGS sequence"/>
</dbReference>
<reference evidence="4 5" key="1">
    <citation type="journal article" date="2021" name="Int. J. Syst. Evol. Microbiol.">
        <title>Reticulibacter mediterranei gen. nov., sp. nov., within the new family Reticulibacteraceae fam. nov., and Ktedonospora formicarum gen. nov., sp. nov., Ktedonobacter robiniae sp. nov., Dictyobacter formicarum sp. nov. and Dictyobacter arantiisoli sp. nov., belonging to the class Ktedonobacteria.</title>
        <authorList>
            <person name="Yabe S."/>
            <person name="Zheng Y."/>
            <person name="Wang C.M."/>
            <person name="Sakai Y."/>
            <person name="Abe K."/>
            <person name="Yokota A."/>
            <person name="Donadio S."/>
            <person name="Cavaletti L."/>
            <person name="Monciardini P."/>
        </authorList>
    </citation>
    <scope>NUCLEOTIDE SEQUENCE [LARGE SCALE GENOMIC DNA]</scope>
    <source>
        <strain evidence="4 5">SOSP1-30</strain>
    </source>
</reference>
<dbReference type="InterPro" id="IPR050109">
    <property type="entry name" value="HTH-type_TetR-like_transc_reg"/>
</dbReference>
<gene>
    <name evidence="4" type="ORF">KSB_48540</name>
</gene>
<keyword evidence="1 2" id="KW-0238">DNA-binding</keyword>
<dbReference type="InterPro" id="IPR009057">
    <property type="entry name" value="Homeodomain-like_sf"/>
</dbReference>
<evidence type="ECO:0000313" key="5">
    <source>
        <dbReference type="Proteomes" id="UP000654345"/>
    </source>
</evidence>
<name>A0ABQ3UUK7_9CHLR</name>
<dbReference type="PANTHER" id="PTHR30328">
    <property type="entry name" value="TRANSCRIPTIONAL REPRESSOR"/>
    <property type="match status" value="1"/>
</dbReference>
<sequence>MAEPGGKRGRTRDARLAREVILDAAEVGFAEHGFDGARIDAIAKASGYNISLLFQYFGGKLSLYTEVLKRTDQDLTALQARILAPMLEHAEGSIPTQKMRNFLVTVVQTLFDYLLEHPRFLRILTWEMAGGWQTYKQIASHLQSEDREPFDRLFQQGELTGLLRSRFTPLIQLAMITPICQSYLASLPLYQVMLPEEDLSSREALFRAREYLVTLIVAGMLVDPQAPGS</sequence>
<dbReference type="InterPro" id="IPR036271">
    <property type="entry name" value="Tet_transcr_reg_TetR-rel_C_sf"/>
</dbReference>
<dbReference type="EMBL" id="BNJG01000002">
    <property type="protein sequence ID" value="GHO56379.1"/>
    <property type="molecule type" value="Genomic_DNA"/>
</dbReference>
<proteinExistence type="predicted"/>
<accession>A0ABQ3UUK7</accession>
<dbReference type="RefSeq" id="WP_201372886.1">
    <property type="nucleotide sequence ID" value="NZ_BNJG01000002.1"/>
</dbReference>
<protein>
    <submittedName>
        <fullName evidence="4">TetR family transcriptional regulator</fullName>
    </submittedName>
</protein>
<organism evidence="4 5">
    <name type="scientific">Ktedonobacter robiniae</name>
    <dbReference type="NCBI Taxonomy" id="2778365"/>
    <lineage>
        <taxon>Bacteria</taxon>
        <taxon>Bacillati</taxon>
        <taxon>Chloroflexota</taxon>
        <taxon>Ktedonobacteria</taxon>
        <taxon>Ktedonobacterales</taxon>
        <taxon>Ktedonobacteraceae</taxon>
        <taxon>Ktedonobacter</taxon>
    </lineage>
</organism>
<evidence type="ECO:0000313" key="4">
    <source>
        <dbReference type="EMBL" id="GHO56379.1"/>
    </source>
</evidence>